<dbReference type="GO" id="GO:0000139">
    <property type="term" value="C:Golgi membrane"/>
    <property type="evidence" value="ECO:0007669"/>
    <property type="project" value="UniProtKB-SubCell"/>
</dbReference>
<dbReference type="PANTHER" id="PTHR12137">
    <property type="entry name" value="CARBOHYDRATE SULFOTRANSFERASE"/>
    <property type="match status" value="1"/>
</dbReference>
<keyword evidence="3 9" id="KW-0808">Transferase</keyword>
<evidence type="ECO:0000256" key="9">
    <source>
        <dbReference type="RuleBase" id="RU364020"/>
    </source>
</evidence>
<keyword evidence="4 9" id="KW-0812">Transmembrane</keyword>
<dbReference type="FunCoup" id="A0A067R428">
    <property type="interactions" value="54"/>
</dbReference>
<keyword evidence="8 9" id="KW-0325">Glycoprotein</keyword>
<evidence type="ECO:0000313" key="10">
    <source>
        <dbReference type="EMBL" id="KDR12702.1"/>
    </source>
</evidence>
<feature type="transmembrane region" description="Helical" evidence="9">
    <location>
        <begin position="7"/>
        <end position="27"/>
    </location>
</feature>
<keyword evidence="5 9" id="KW-1133">Transmembrane helix</keyword>
<evidence type="ECO:0000256" key="4">
    <source>
        <dbReference type="ARBA" id="ARBA00022692"/>
    </source>
</evidence>
<evidence type="ECO:0000313" key="11">
    <source>
        <dbReference type="Proteomes" id="UP000027135"/>
    </source>
</evidence>
<reference evidence="10 11" key="1">
    <citation type="journal article" date="2014" name="Nat. Commun.">
        <title>Molecular traces of alternative social organization in a termite genome.</title>
        <authorList>
            <person name="Terrapon N."/>
            <person name="Li C."/>
            <person name="Robertson H.M."/>
            <person name="Ji L."/>
            <person name="Meng X."/>
            <person name="Booth W."/>
            <person name="Chen Z."/>
            <person name="Childers C.P."/>
            <person name="Glastad K.M."/>
            <person name="Gokhale K."/>
            <person name="Gowin J."/>
            <person name="Gronenberg W."/>
            <person name="Hermansen R.A."/>
            <person name="Hu H."/>
            <person name="Hunt B.G."/>
            <person name="Huylmans A.K."/>
            <person name="Khalil S.M."/>
            <person name="Mitchell R.D."/>
            <person name="Munoz-Torres M.C."/>
            <person name="Mustard J.A."/>
            <person name="Pan H."/>
            <person name="Reese J.T."/>
            <person name="Scharf M.E."/>
            <person name="Sun F."/>
            <person name="Vogel H."/>
            <person name="Xiao J."/>
            <person name="Yang W."/>
            <person name="Yang Z."/>
            <person name="Yang Z."/>
            <person name="Zhou J."/>
            <person name="Zhu J."/>
            <person name="Brent C.S."/>
            <person name="Elsik C.G."/>
            <person name="Goodisman M.A."/>
            <person name="Liberles D.A."/>
            <person name="Roe R.M."/>
            <person name="Vargo E.L."/>
            <person name="Vilcinskas A."/>
            <person name="Wang J."/>
            <person name="Bornberg-Bauer E."/>
            <person name="Korb J."/>
            <person name="Zhang G."/>
            <person name="Liebig J."/>
        </authorList>
    </citation>
    <scope>NUCLEOTIDE SEQUENCE [LARGE SCALE GENOMIC DNA]</scope>
    <source>
        <tissue evidence="10">Whole organism</tissue>
    </source>
</reference>
<protein>
    <recommendedName>
        <fullName evidence="9">Carbohydrate sulfotransferase</fullName>
        <ecNumber evidence="9">2.8.2.-</ecNumber>
    </recommendedName>
</protein>
<comment type="similarity">
    <text evidence="2 9">Belongs to the sulfotransferase 2 family.</text>
</comment>
<evidence type="ECO:0000256" key="7">
    <source>
        <dbReference type="ARBA" id="ARBA00023136"/>
    </source>
</evidence>
<keyword evidence="9" id="KW-0735">Signal-anchor</keyword>
<proteinExistence type="inferred from homology"/>
<comment type="subcellular location">
    <subcellularLocation>
        <location evidence="1 9">Golgi apparatus membrane</location>
        <topology evidence="1 9">Single-pass type II membrane protein</topology>
    </subcellularLocation>
</comment>
<accession>A0A067R428</accession>
<dbReference type="EMBL" id="KK852996">
    <property type="protein sequence ID" value="KDR12702.1"/>
    <property type="molecule type" value="Genomic_DNA"/>
</dbReference>
<dbReference type="EC" id="2.8.2.-" evidence="9"/>
<dbReference type="OMA" id="RYFKHIS"/>
<gene>
    <name evidence="10" type="ORF">L798_13553</name>
</gene>
<organism evidence="10 11">
    <name type="scientific">Zootermopsis nevadensis</name>
    <name type="common">Dampwood termite</name>
    <dbReference type="NCBI Taxonomy" id="136037"/>
    <lineage>
        <taxon>Eukaryota</taxon>
        <taxon>Metazoa</taxon>
        <taxon>Ecdysozoa</taxon>
        <taxon>Arthropoda</taxon>
        <taxon>Hexapoda</taxon>
        <taxon>Insecta</taxon>
        <taxon>Pterygota</taxon>
        <taxon>Neoptera</taxon>
        <taxon>Polyneoptera</taxon>
        <taxon>Dictyoptera</taxon>
        <taxon>Blattodea</taxon>
        <taxon>Blattoidea</taxon>
        <taxon>Termitoidae</taxon>
        <taxon>Termopsidae</taxon>
        <taxon>Zootermopsis</taxon>
    </lineage>
</organism>
<dbReference type="GO" id="GO:0016051">
    <property type="term" value="P:carbohydrate biosynthetic process"/>
    <property type="evidence" value="ECO:0007669"/>
    <property type="project" value="InterPro"/>
</dbReference>
<dbReference type="AlphaFoldDB" id="A0A067R428"/>
<dbReference type="InParanoid" id="A0A067R428"/>
<evidence type="ECO:0000256" key="6">
    <source>
        <dbReference type="ARBA" id="ARBA00023034"/>
    </source>
</evidence>
<evidence type="ECO:0000256" key="5">
    <source>
        <dbReference type="ARBA" id="ARBA00022989"/>
    </source>
</evidence>
<keyword evidence="11" id="KW-1185">Reference proteome</keyword>
<dbReference type="Proteomes" id="UP000027135">
    <property type="component" value="Unassembled WGS sequence"/>
</dbReference>
<keyword evidence="7 9" id="KW-0472">Membrane</keyword>
<evidence type="ECO:0000256" key="2">
    <source>
        <dbReference type="ARBA" id="ARBA00006339"/>
    </source>
</evidence>
<dbReference type="STRING" id="136037.A0A067R428"/>
<evidence type="ECO:0000256" key="3">
    <source>
        <dbReference type="ARBA" id="ARBA00022679"/>
    </source>
</evidence>
<keyword evidence="6 9" id="KW-0333">Golgi apparatus</keyword>
<sequence>MANIWQLKIILIILLVICTTSMVFFVGNLSQLENVEDQTFEPLVYRHLFANDSNQILLTRMVYLDRQELLQKMCHNYMQDFKHEPNATKYREMFDHLLVDEKHRLLYCYVPKVACTNWKRVFMILIGLANTTDPLKIPASAAHQKAVITRLSNYSSTEIDYILQTFTKFLFVRHPFERLLSAYHNKLEQHYESSKYFQSRFGRHIIKHYRQNASNESLTRGDDVTFKEFAAYLIGEEGVLNEHWRPIYDLCHPCSISYDIIGKYETLVQDSEFILKQVGETGISFPRGPGSSSTTSNLQKYFGTLEDDIISQLYNVYIMDFKLFGYNLQEFLGYETG</sequence>
<evidence type="ECO:0000256" key="1">
    <source>
        <dbReference type="ARBA" id="ARBA00004323"/>
    </source>
</evidence>
<keyword evidence="9" id="KW-0119">Carbohydrate metabolism</keyword>
<dbReference type="InterPro" id="IPR018011">
    <property type="entry name" value="Carb_sulfotrans_8-10"/>
</dbReference>
<dbReference type="eggNOG" id="KOG4651">
    <property type="taxonomic scope" value="Eukaryota"/>
</dbReference>
<evidence type="ECO:0000256" key="8">
    <source>
        <dbReference type="ARBA" id="ARBA00023180"/>
    </source>
</evidence>
<dbReference type="InterPro" id="IPR005331">
    <property type="entry name" value="Sulfotransferase"/>
</dbReference>
<name>A0A067R428_ZOONE</name>
<dbReference type="PANTHER" id="PTHR12137:SF54">
    <property type="entry name" value="CARBOHYDRATE SULFOTRANSFERASE"/>
    <property type="match status" value="1"/>
</dbReference>
<dbReference type="Pfam" id="PF03567">
    <property type="entry name" value="Sulfotransfer_2"/>
    <property type="match status" value="1"/>
</dbReference>
<dbReference type="OrthoDB" id="2019940at2759"/>
<dbReference type="GO" id="GO:0008146">
    <property type="term" value="F:sulfotransferase activity"/>
    <property type="evidence" value="ECO:0007669"/>
    <property type="project" value="InterPro"/>
</dbReference>